<dbReference type="InterPro" id="IPR002919">
    <property type="entry name" value="TIL_dom"/>
</dbReference>
<keyword evidence="1" id="KW-0732">Signal</keyword>
<proteinExistence type="evidence at transcript level"/>
<dbReference type="SUPFAM" id="SSF57567">
    <property type="entry name" value="Serine protease inhibitors"/>
    <property type="match status" value="1"/>
</dbReference>
<sequence>MKFTTVILIMAIALPCLFYKEMEANVVCPPGQSFQTCASSCPRPCETRKKGVLCDKKCNRGCYCVPGTVLKSKGSSECVNPSKC</sequence>
<dbReference type="Pfam" id="PF01826">
    <property type="entry name" value="TIL"/>
    <property type="match status" value="1"/>
</dbReference>
<dbReference type="AlphaFoldDB" id="B1P2F8"/>
<feature type="signal peptide" evidence="1">
    <location>
        <begin position="1"/>
        <end position="24"/>
    </location>
</feature>
<dbReference type="InterPro" id="IPR036084">
    <property type="entry name" value="Ser_inhib-like_sf"/>
</dbReference>
<feature type="chain" id="PRO_5002767869" evidence="1">
    <location>
        <begin position="25"/>
        <end position="84"/>
    </location>
</feature>
<protein>
    <submittedName>
        <fullName evidence="3">Serine protease inhibitor BMSI 1</fullName>
    </submittedName>
</protein>
<feature type="domain" description="TIL" evidence="2">
    <location>
        <begin position="28"/>
        <end position="84"/>
    </location>
</feature>
<evidence type="ECO:0000313" key="3">
    <source>
        <dbReference type="EMBL" id="ABY78899.1"/>
    </source>
</evidence>
<reference evidence="3" key="1">
    <citation type="journal article" date="2008" name="Comp. Biochem. Physiol. B, Biochem. Mol. Biol.">
        <title>Two serine protease inhibitors from the skin secretions of the toad, Bombina microdeladigitora.</title>
        <authorList>
            <person name="Lu X."/>
            <person name="Ma Y."/>
            <person name="Wu J."/>
            <person name="Lai R."/>
        </authorList>
    </citation>
    <scope>NUCLEOTIDE SEQUENCE</scope>
</reference>
<name>B1P2F8_9ANUR</name>
<dbReference type="EMBL" id="EU253942">
    <property type="protein sequence ID" value="ABY78899.1"/>
    <property type="molecule type" value="mRNA"/>
</dbReference>
<organism evidence="3">
    <name type="scientific">Bombina microdeladigitora</name>
    <name type="common">Hubei firebelly toad</name>
    <dbReference type="NCBI Taxonomy" id="356193"/>
    <lineage>
        <taxon>Eukaryota</taxon>
        <taxon>Metazoa</taxon>
        <taxon>Chordata</taxon>
        <taxon>Craniata</taxon>
        <taxon>Vertebrata</taxon>
        <taxon>Euteleostomi</taxon>
        <taxon>Amphibia</taxon>
        <taxon>Batrachia</taxon>
        <taxon>Anura</taxon>
        <taxon>Bombinatoridae</taxon>
        <taxon>Bombina</taxon>
    </lineage>
</organism>
<evidence type="ECO:0000259" key="2">
    <source>
        <dbReference type="Pfam" id="PF01826"/>
    </source>
</evidence>
<evidence type="ECO:0000256" key="1">
    <source>
        <dbReference type="SAM" id="SignalP"/>
    </source>
</evidence>
<accession>B1P2F8</accession>
<dbReference type="CDD" id="cd19941">
    <property type="entry name" value="TIL"/>
    <property type="match status" value="1"/>
</dbReference>
<dbReference type="Gene3D" id="2.10.25.10">
    <property type="entry name" value="Laminin"/>
    <property type="match status" value="1"/>
</dbReference>